<accession>A0ABQ9W6L9</accession>
<name>A0ABQ9W6L9_SAGOE</name>
<dbReference type="Proteomes" id="UP001266305">
    <property type="component" value="Unassembled WGS sequence"/>
</dbReference>
<evidence type="ECO:0000313" key="2">
    <source>
        <dbReference type="Proteomes" id="UP001266305"/>
    </source>
</evidence>
<organism evidence="1 2">
    <name type="scientific">Saguinus oedipus</name>
    <name type="common">Cotton-top tamarin</name>
    <name type="synonym">Oedipomidas oedipus</name>
    <dbReference type="NCBI Taxonomy" id="9490"/>
    <lineage>
        <taxon>Eukaryota</taxon>
        <taxon>Metazoa</taxon>
        <taxon>Chordata</taxon>
        <taxon>Craniata</taxon>
        <taxon>Vertebrata</taxon>
        <taxon>Euteleostomi</taxon>
        <taxon>Mammalia</taxon>
        <taxon>Eutheria</taxon>
        <taxon>Euarchontoglires</taxon>
        <taxon>Primates</taxon>
        <taxon>Haplorrhini</taxon>
        <taxon>Platyrrhini</taxon>
        <taxon>Cebidae</taxon>
        <taxon>Callitrichinae</taxon>
        <taxon>Saguinus</taxon>
    </lineage>
</organism>
<reference evidence="1 2" key="1">
    <citation type="submission" date="2023-05" db="EMBL/GenBank/DDBJ databases">
        <title>B98-5 Cell Line De Novo Hybrid Assembly: An Optical Mapping Approach.</title>
        <authorList>
            <person name="Kananen K."/>
            <person name="Auerbach J.A."/>
            <person name="Kautto E."/>
            <person name="Blachly J.S."/>
        </authorList>
    </citation>
    <scope>NUCLEOTIDE SEQUENCE [LARGE SCALE GENOMIC DNA]</scope>
    <source>
        <strain evidence="1">B95-8</strain>
        <tissue evidence="1">Cell line</tissue>
    </source>
</reference>
<proteinExistence type="predicted"/>
<dbReference type="PANTHER" id="PTHR22647">
    <property type="entry name" value="SH3 DOMAIN AND TETRATRICOPEPTIDE REPEATS CONTAINING PROTEIN"/>
    <property type="match status" value="1"/>
</dbReference>
<gene>
    <name evidence="1" type="primary">SH3TC2_1</name>
    <name evidence="1" type="ORF">P7K49_003580</name>
</gene>
<dbReference type="PANTHER" id="PTHR22647:SF2">
    <property type="entry name" value="SH3 DOMAIN AND TETRATRICOPEPTIDE REPEAT-CONTAINING PROTEIN 2"/>
    <property type="match status" value="1"/>
</dbReference>
<dbReference type="InterPro" id="IPR042772">
    <property type="entry name" value="SH3TC1/SH3TC2"/>
</dbReference>
<keyword evidence="2" id="KW-1185">Reference proteome</keyword>
<protein>
    <submittedName>
        <fullName evidence="1">SH3 domain and tetratricopeptide repeat-containing protein 2</fullName>
    </submittedName>
</protein>
<evidence type="ECO:0000313" key="1">
    <source>
        <dbReference type="EMBL" id="KAK2116694.1"/>
    </source>
</evidence>
<sequence length="112" mass="12941">MKASEQMVSVDLTLSFCVKSRSRRCVNGPLQEAARRQLWALENEDQEVRMLFKDLSARLVSIQSQRAQFLITFKTMEEIWKFSTYLKLGMIQSKQEEDDLLHSSADLLGLVV</sequence>
<dbReference type="EMBL" id="JASSZA010000002">
    <property type="protein sequence ID" value="KAK2116694.1"/>
    <property type="molecule type" value="Genomic_DNA"/>
</dbReference>
<comment type="caution">
    <text evidence="1">The sequence shown here is derived from an EMBL/GenBank/DDBJ whole genome shotgun (WGS) entry which is preliminary data.</text>
</comment>